<comment type="caution">
    <text evidence="1">The sequence shown here is derived from an EMBL/GenBank/DDBJ whole genome shotgun (WGS) entry which is preliminary data.</text>
</comment>
<evidence type="ECO:0000313" key="1">
    <source>
        <dbReference type="EMBL" id="KAF6236559.1"/>
    </source>
</evidence>
<dbReference type="Proteomes" id="UP000578531">
    <property type="component" value="Unassembled WGS sequence"/>
</dbReference>
<reference evidence="1 2" key="1">
    <citation type="journal article" date="2020" name="Genomics">
        <title>Complete, high-quality genomes from long-read metagenomic sequencing of two wolf lichen thalli reveals enigmatic genome architecture.</title>
        <authorList>
            <person name="McKenzie S.K."/>
            <person name="Walston R.F."/>
            <person name="Allen J.L."/>
        </authorList>
    </citation>
    <scope>NUCLEOTIDE SEQUENCE [LARGE SCALE GENOMIC DNA]</scope>
    <source>
        <strain evidence="1">WasteWater2</strain>
    </source>
</reference>
<name>A0A8H6FXE5_9LECA</name>
<organism evidence="1 2">
    <name type="scientific">Letharia columbiana</name>
    <dbReference type="NCBI Taxonomy" id="112416"/>
    <lineage>
        <taxon>Eukaryota</taxon>
        <taxon>Fungi</taxon>
        <taxon>Dikarya</taxon>
        <taxon>Ascomycota</taxon>
        <taxon>Pezizomycotina</taxon>
        <taxon>Lecanoromycetes</taxon>
        <taxon>OSLEUM clade</taxon>
        <taxon>Lecanoromycetidae</taxon>
        <taxon>Lecanorales</taxon>
        <taxon>Lecanorineae</taxon>
        <taxon>Parmeliaceae</taxon>
        <taxon>Letharia</taxon>
    </lineage>
</organism>
<evidence type="ECO:0000313" key="2">
    <source>
        <dbReference type="Proteomes" id="UP000578531"/>
    </source>
</evidence>
<gene>
    <name evidence="1" type="ORF">HO173_005340</name>
</gene>
<keyword evidence="2" id="KW-1185">Reference proteome</keyword>
<accession>A0A8H6FXE5</accession>
<dbReference type="EMBL" id="JACCJC010000018">
    <property type="protein sequence ID" value="KAF6236559.1"/>
    <property type="molecule type" value="Genomic_DNA"/>
</dbReference>
<dbReference type="AlphaFoldDB" id="A0A8H6FXE5"/>
<dbReference type="RefSeq" id="XP_037165898.1">
    <property type="nucleotide sequence ID" value="XM_037307258.1"/>
</dbReference>
<dbReference type="OrthoDB" id="10256606at2759"/>
<protein>
    <submittedName>
        <fullName evidence="1">Uncharacterized protein</fullName>
    </submittedName>
</protein>
<dbReference type="GeneID" id="59287004"/>
<sequence length="465" mass="52748">MGLKGLPPKLTSEDCGAVTFPTSPHFELTQTTSLKPGFMPFPTMVDCPISTSSRGLIALFGNVQKRTRLQEALLFRAMKMVTWKSISLESQKIASSFTVWSLAYTPPSLRPVSVVAGLAAIMAQQVKSGKSSAPVTFARSQYLSVGPTAGAVHVAETPGLHFSTAAIFTRCAPWVPQDNNKTSFRTYTIEAHRQYLKLIHHIPLAIDPSNFEYVVKSIYTLVRVADAYDSHSVVSMPVENFLIRYHSSDIERFSNANYKELLNIAMKIHSRWLLKEIVSRIIADPLWEDHDIERIFSSFEAGELLLSKRAELRDMLKDIHQRVVLIEQPRKTGRMPDERTITFATAAFRDEISRLFRSHRNGGWVSYARKFRLLKERLLRNIGSDIQYPSHPYWFGRLYDKFGEPANISREDFGTVFQSLQHRTAEIIEPLFGCVVKQPSAKLSKRNASYQGFLCINVTDDELPW</sequence>
<proteinExistence type="predicted"/>